<gene>
    <name evidence="8" type="primary">LOC105429612</name>
</gene>
<name>A0A6I9WES7_9HYME</name>
<evidence type="ECO:0000256" key="4">
    <source>
        <dbReference type="ARBA" id="ARBA00023136"/>
    </source>
</evidence>
<evidence type="ECO:0000256" key="3">
    <source>
        <dbReference type="ARBA" id="ARBA00022989"/>
    </source>
</evidence>
<sequence>MSSTKEVTELQVFKTVLYHSMVILALPIITFFTSKVFLFDGILGLNNVSSNVYSAGIAVIILHIALGVFIYRAYFDDQSKTSAIKRD</sequence>
<dbReference type="HAMAP" id="MF_03058">
    <property type="entry name" value="VMA21"/>
    <property type="match status" value="1"/>
</dbReference>
<organism evidence="7 8">
    <name type="scientific">Pogonomyrmex barbatus</name>
    <name type="common">red harvester ant</name>
    <dbReference type="NCBI Taxonomy" id="144034"/>
    <lineage>
        <taxon>Eukaryota</taxon>
        <taxon>Metazoa</taxon>
        <taxon>Ecdysozoa</taxon>
        <taxon>Arthropoda</taxon>
        <taxon>Hexapoda</taxon>
        <taxon>Insecta</taxon>
        <taxon>Pterygota</taxon>
        <taxon>Neoptera</taxon>
        <taxon>Endopterygota</taxon>
        <taxon>Hymenoptera</taxon>
        <taxon>Apocrita</taxon>
        <taxon>Aculeata</taxon>
        <taxon>Formicoidea</taxon>
        <taxon>Formicidae</taxon>
        <taxon>Myrmicinae</taxon>
        <taxon>Pogonomyrmex</taxon>
    </lineage>
</organism>
<comment type="function">
    <text evidence="6">Required for the assembly of the V0 complex of the vacuolar ATPase (V-ATPase) in the endoplasmic reticulum.</text>
</comment>
<evidence type="ECO:0000256" key="1">
    <source>
        <dbReference type="ARBA" id="ARBA00022692"/>
    </source>
</evidence>
<dbReference type="PANTHER" id="PTHR31792:SF6">
    <property type="entry name" value="VACUOLAR ATPASE ASSEMBLY INTEGRAL MEMBRANE PROTEIN VMA21 HOMOLOG"/>
    <property type="match status" value="1"/>
</dbReference>
<feature type="transmembrane region" description="Helical" evidence="6">
    <location>
        <begin position="52"/>
        <end position="75"/>
    </location>
</feature>
<evidence type="ECO:0000256" key="2">
    <source>
        <dbReference type="ARBA" id="ARBA00022824"/>
    </source>
</evidence>
<dbReference type="GO" id="GO:0012507">
    <property type="term" value="C:ER to Golgi transport vesicle membrane"/>
    <property type="evidence" value="ECO:0007669"/>
    <property type="project" value="UniProtKB-SubCell"/>
</dbReference>
<keyword evidence="2 6" id="KW-0256">Endoplasmic reticulum</keyword>
<feature type="transmembrane region" description="Helical" evidence="6">
    <location>
        <begin position="12"/>
        <end position="32"/>
    </location>
</feature>
<dbReference type="GO" id="GO:0005789">
    <property type="term" value="C:endoplasmic reticulum membrane"/>
    <property type="evidence" value="ECO:0007669"/>
    <property type="project" value="UniProtKB-SubCell"/>
</dbReference>
<dbReference type="InterPro" id="IPR019013">
    <property type="entry name" value="Vma21"/>
</dbReference>
<accession>A0A6I9WES7</accession>
<keyword evidence="3 6" id="KW-1133">Transmembrane helix</keyword>
<dbReference type="Pfam" id="PF09446">
    <property type="entry name" value="VMA21"/>
    <property type="match status" value="1"/>
</dbReference>
<keyword evidence="5 6" id="KW-0968">Cytoplasmic vesicle</keyword>
<keyword evidence="7" id="KW-1185">Reference proteome</keyword>
<protein>
    <recommendedName>
        <fullName evidence="6">Vacuolar ATPase assembly integral membrane protein VMA21 homolog</fullName>
    </recommendedName>
</protein>
<dbReference type="AlphaFoldDB" id="A0A6I9WES7"/>
<dbReference type="Proteomes" id="UP000504615">
    <property type="component" value="Unplaced"/>
</dbReference>
<dbReference type="GO" id="GO:0070072">
    <property type="term" value="P:vacuolar proton-transporting V-type ATPase complex assembly"/>
    <property type="evidence" value="ECO:0007669"/>
    <property type="project" value="UniProtKB-UniRule"/>
</dbReference>
<dbReference type="GeneID" id="105429612"/>
<evidence type="ECO:0000313" key="7">
    <source>
        <dbReference type="Proteomes" id="UP000504615"/>
    </source>
</evidence>
<evidence type="ECO:0000313" key="8">
    <source>
        <dbReference type="RefSeq" id="XP_011641019.1"/>
    </source>
</evidence>
<dbReference type="KEGG" id="pbar:105429612"/>
<comment type="similarity">
    <text evidence="6">Belongs to the VMA21 family.</text>
</comment>
<keyword evidence="4 6" id="KW-0472">Membrane</keyword>
<reference evidence="8" key="1">
    <citation type="submission" date="2025-08" db="UniProtKB">
        <authorList>
            <consortium name="RefSeq"/>
        </authorList>
    </citation>
    <scope>IDENTIFICATION</scope>
</reference>
<keyword evidence="1 6" id="KW-0812">Transmembrane</keyword>
<dbReference type="PANTHER" id="PTHR31792">
    <property type="entry name" value="VACUOLAR ATPASE ASSEMBLY INTEGRAL MEMBRANE PROTEIN VMA21"/>
    <property type="match status" value="1"/>
</dbReference>
<dbReference type="OrthoDB" id="160405at2759"/>
<proteinExistence type="inferred from homology"/>
<dbReference type="RefSeq" id="XP_011641019.1">
    <property type="nucleotide sequence ID" value="XM_011642717.1"/>
</dbReference>
<evidence type="ECO:0000256" key="6">
    <source>
        <dbReference type="HAMAP-Rule" id="MF_03058"/>
    </source>
</evidence>
<dbReference type="GO" id="GO:0033116">
    <property type="term" value="C:endoplasmic reticulum-Golgi intermediate compartment membrane"/>
    <property type="evidence" value="ECO:0007669"/>
    <property type="project" value="UniProtKB-SubCell"/>
</dbReference>
<comment type="subcellular location">
    <subcellularLocation>
        <location evidence="6">Endoplasmic reticulum membrane</location>
        <topology evidence="6">Multi-pass membrane protein</topology>
    </subcellularLocation>
    <subcellularLocation>
        <location evidence="6">Endoplasmic reticulum-Golgi intermediate compartment membrane</location>
        <topology evidence="6">Multi-pass membrane protein</topology>
    </subcellularLocation>
    <subcellularLocation>
        <location evidence="6">Cytoplasmic vesicle</location>
        <location evidence="6">COPII-coated vesicle membrane</location>
        <topology evidence="6">Multi-pass membrane protein</topology>
    </subcellularLocation>
</comment>
<evidence type="ECO:0000256" key="5">
    <source>
        <dbReference type="ARBA" id="ARBA00023329"/>
    </source>
</evidence>